<dbReference type="Gene3D" id="3.30.420.40">
    <property type="match status" value="2"/>
</dbReference>
<dbReference type="InterPro" id="IPR000905">
    <property type="entry name" value="Gcp-like_dom"/>
</dbReference>
<dbReference type="Proteomes" id="UP000197215">
    <property type="component" value="Unassembled WGS sequence"/>
</dbReference>
<organism evidence="2 3">
    <name type="scientific">Polynucleobacter victoriensis</name>
    <dbReference type="NCBI Taxonomy" id="2049319"/>
    <lineage>
        <taxon>Bacteria</taxon>
        <taxon>Pseudomonadati</taxon>
        <taxon>Pseudomonadota</taxon>
        <taxon>Betaproteobacteria</taxon>
        <taxon>Burkholderiales</taxon>
        <taxon>Burkholderiaceae</taxon>
        <taxon>Polynucleobacter</taxon>
    </lineage>
</organism>
<dbReference type="Pfam" id="PF00814">
    <property type="entry name" value="TsaD"/>
    <property type="match status" value="1"/>
</dbReference>
<feature type="domain" description="Gcp-like" evidence="1">
    <location>
        <begin position="48"/>
        <end position="182"/>
    </location>
</feature>
<dbReference type="InterPro" id="IPR043129">
    <property type="entry name" value="ATPase_NBD"/>
</dbReference>
<keyword evidence="3" id="KW-1185">Reference proteome</keyword>
<dbReference type="RefSeq" id="WP_088811941.1">
    <property type="nucleotide sequence ID" value="NZ_FYEX01000001.1"/>
</dbReference>
<sequence>MTILAIDTSTQWCSVALVDPKGGSGNPQSPLSLVRHENLGPESGQYALDWVEQLLTEANINFRDLEAVAVGIGPGAFTGIRIGVGIAQGMAFAADLPCLPIVCLDAVALEGIQSLKLVAGETILVAVDARMNEVYWATYIVLNNGLPDRTGDIYLSLPQEIDCPNDSFYLVGNAISNYASEMSALSNQALAVDPNVVPHAKSIASLGLDMLARGMHVTAENLQPIYVRDKVAQTIAERSDAASKNI</sequence>
<evidence type="ECO:0000313" key="2">
    <source>
        <dbReference type="EMBL" id="SNC59441.1"/>
    </source>
</evidence>
<accession>A0A212T0S6</accession>
<evidence type="ECO:0000313" key="3">
    <source>
        <dbReference type="Proteomes" id="UP000197215"/>
    </source>
</evidence>
<evidence type="ECO:0000259" key="1">
    <source>
        <dbReference type="Pfam" id="PF00814"/>
    </source>
</evidence>
<reference evidence="2 3" key="1">
    <citation type="submission" date="2017-06" db="EMBL/GenBank/DDBJ databases">
        <authorList>
            <person name="Kim H.J."/>
            <person name="Triplett B.A."/>
        </authorList>
    </citation>
    <scope>NUCLEOTIDE SEQUENCE [LARGE SCALE GENOMIC DNA]</scope>
    <source>
        <strain evidence="2 3">MWH-VicM1</strain>
    </source>
</reference>
<gene>
    <name evidence="2" type="ORF">SAMN06295916_0065</name>
</gene>
<dbReference type="AlphaFoldDB" id="A0A212T0S6"/>
<dbReference type="GO" id="GO:0002949">
    <property type="term" value="P:tRNA threonylcarbamoyladenosine modification"/>
    <property type="evidence" value="ECO:0007669"/>
    <property type="project" value="InterPro"/>
</dbReference>
<dbReference type="InterPro" id="IPR022496">
    <property type="entry name" value="T6A_TsaB"/>
</dbReference>
<dbReference type="OrthoDB" id="9809995at2"/>
<name>A0A212T0S6_9BURK</name>
<dbReference type="NCBIfam" id="TIGR03725">
    <property type="entry name" value="T6A_YeaZ"/>
    <property type="match status" value="1"/>
</dbReference>
<dbReference type="EMBL" id="FYEX01000001">
    <property type="protein sequence ID" value="SNC59441.1"/>
    <property type="molecule type" value="Genomic_DNA"/>
</dbReference>
<dbReference type="GO" id="GO:0005829">
    <property type="term" value="C:cytosol"/>
    <property type="evidence" value="ECO:0007669"/>
    <property type="project" value="TreeGrafter"/>
</dbReference>
<dbReference type="PANTHER" id="PTHR11735">
    <property type="entry name" value="TRNA N6-ADENOSINE THREONYLCARBAMOYLTRANSFERASE"/>
    <property type="match status" value="1"/>
</dbReference>
<dbReference type="SUPFAM" id="SSF53067">
    <property type="entry name" value="Actin-like ATPase domain"/>
    <property type="match status" value="2"/>
</dbReference>
<protein>
    <submittedName>
        <fullName evidence="2">tRNA threonylcarbamoyladenosine biosynthesis protein TsaB</fullName>
    </submittedName>
</protein>
<dbReference type="CDD" id="cd24032">
    <property type="entry name" value="ASKHA_NBD_TsaB"/>
    <property type="match status" value="1"/>
</dbReference>
<proteinExistence type="predicted"/>
<dbReference type="PANTHER" id="PTHR11735:SF11">
    <property type="entry name" value="TRNA THREONYLCARBAMOYLADENOSINE BIOSYNTHESIS PROTEIN TSAB"/>
    <property type="match status" value="1"/>
</dbReference>